<proteinExistence type="predicted"/>
<keyword evidence="1" id="KW-0812">Transmembrane</keyword>
<comment type="caution">
    <text evidence="2">The sequence shown here is derived from an EMBL/GenBank/DDBJ whole genome shotgun (WGS) entry which is preliminary data.</text>
</comment>
<dbReference type="Gene3D" id="3.40.50.1820">
    <property type="entry name" value="alpha/beta hydrolase"/>
    <property type="match status" value="1"/>
</dbReference>
<dbReference type="InterPro" id="IPR029058">
    <property type="entry name" value="AB_hydrolase_fold"/>
</dbReference>
<keyword evidence="1" id="KW-1133">Transmembrane helix</keyword>
<evidence type="ECO:0000313" key="3">
    <source>
        <dbReference type="Proteomes" id="UP000533429"/>
    </source>
</evidence>
<dbReference type="SUPFAM" id="SSF53474">
    <property type="entry name" value="alpha/beta-Hydrolases"/>
    <property type="match status" value="1"/>
</dbReference>
<evidence type="ECO:0000313" key="2">
    <source>
        <dbReference type="EMBL" id="NVO99700.1"/>
    </source>
</evidence>
<protein>
    <submittedName>
        <fullName evidence="2">DUF2974 domain-containing protein</fullName>
    </submittedName>
</protein>
<reference evidence="2 3" key="1">
    <citation type="submission" date="2020-06" db="EMBL/GenBank/DDBJ databases">
        <title>Photobacterium damselae subsp. damselae comparative genomics.</title>
        <authorList>
            <person name="Osorio C.R."/>
        </authorList>
    </citation>
    <scope>NUCLEOTIDE SEQUENCE [LARGE SCALE GENOMIC DNA]</scope>
    <source>
        <strain evidence="2 3">TW250/03</strain>
    </source>
</reference>
<keyword evidence="1" id="KW-0472">Membrane</keyword>
<dbReference type="Proteomes" id="UP000533429">
    <property type="component" value="Unassembled WGS sequence"/>
</dbReference>
<name>A0A850QXK7_PHODD</name>
<evidence type="ECO:0000256" key="1">
    <source>
        <dbReference type="SAM" id="Phobius"/>
    </source>
</evidence>
<organism evidence="2 3">
    <name type="scientific">Photobacterium damselae subsp. damselae</name>
    <name type="common">Listonella damsela</name>
    <dbReference type="NCBI Taxonomy" id="85581"/>
    <lineage>
        <taxon>Bacteria</taxon>
        <taxon>Pseudomonadati</taxon>
        <taxon>Pseudomonadota</taxon>
        <taxon>Gammaproteobacteria</taxon>
        <taxon>Vibrionales</taxon>
        <taxon>Vibrionaceae</taxon>
        <taxon>Photobacterium</taxon>
    </lineage>
</organism>
<dbReference type="Pfam" id="PF26363">
    <property type="entry name" value="Phospholipase-like"/>
    <property type="match status" value="1"/>
</dbReference>
<accession>A0A850QXK7</accession>
<gene>
    <name evidence="2" type="ORF">HWA77_05690</name>
</gene>
<sequence length="294" mass="32722">MTLRQLIIGIIGVLVLVVGYFGPNLWFIAGGSPIVNKPILDCNSENDLENQVLATVSHDIEHIKELAKLSNGIYSSQPHRFSSELRNFCYGNDDDTECEVIKHNHVRYLLATKSMPGSKTEVTVVFPGTEDSDDFWTDLLQEFGFKPAAYKDAEEIARQIKYEYSDAHITFSGHSLGGALANYAAHVADSDAVIFNPAKLHIYNAVDSLLVNGSYNGNILTFVNENDPISGAKLRVSPTNYQGDVFVLVENNNRHSEFRHKIKEVIARLDDVTRAPNVTRKLCQSYNGRDSSNL</sequence>
<dbReference type="AlphaFoldDB" id="A0A850QXK7"/>
<feature type="transmembrane region" description="Helical" evidence="1">
    <location>
        <begin position="6"/>
        <end position="29"/>
    </location>
</feature>
<dbReference type="EMBL" id="JABXOR010000353">
    <property type="protein sequence ID" value="NVO99700.1"/>
    <property type="molecule type" value="Genomic_DNA"/>
</dbReference>